<feature type="compositionally biased region" description="Basic and acidic residues" evidence="6">
    <location>
        <begin position="751"/>
        <end position="763"/>
    </location>
</feature>
<feature type="domain" description="NFACT RNA-binding" evidence="7">
    <location>
        <begin position="439"/>
        <end position="550"/>
    </location>
</feature>
<dbReference type="STRING" id="29172.A0A0D8XC55"/>
<dbReference type="Gene3D" id="2.30.310.10">
    <property type="entry name" value="ibrinogen binding protein from staphylococcus aureus domain"/>
    <property type="match status" value="1"/>
</dbReference>
<feature type="region of interest" description="Disordered" evidence="6">
    <location>
        <begin position="699"/>
        <end position="726"/>
    </location>
</feature>
<proteinExistence type="inferred from homology"/>
<dbReference type="PANTHER" id="PTHR15239">
    <property type="entry name" value="NUCLEAR EXPORT MEDIATOR FACTOR NEMF"/>
    <property type="match status" value="1"/>
</dbReference>
<evidence type="ECO:0000313" key="9">
    <source>
        <dbReference type="EMBL" id="KJH41347.1"/>
    </source>
</evidence>
<dbReference type="GO" id="GO:0072344">
    <property type="term" value="P:rescue of stalled ribosome"/>
    <property type="evidence" value="ECO:0007669"/>
    <property type="project" value="TreeGrafter"/>
</dbReference>
<feature type="compositionally biased region" description="Polar residues" evidence="6">
    <location>
        <begin position="771"/>
        <end position="782"/>
    </location>
</feature>
<protein>
    <recommendedName>
        <fullName evidence="11">NFACT RNA-binding domain-containing protein</fullName>
    </recommendedName>
</protein>
<accession>A0A0D8XC55</accession>
<dbReference type="EMBL" id="KN716846">
    <property type="protein sequence ID" value="KJH41347.1"/>
    <property type="molecule type" value="Genomic_DNA"/>
</dbReference>
<evidence type="ECO:0000259" key="7">
    <source>
        <dbReference type="Pfam" id="PF05670"/>
    </source>
</evidence>
<feature type="compositionally biased region" description="Polar residues" evidence="6">
    <location>
        <begin position="709"/>
        <end position="726"/>
    </location>
</feature>
<dbReference type="OrthoDB" id="207084at2759"/>
<evidence type="ECO:0000256" key="4">
    <source>
        <dbReference type="ARBA" id="ARBA00023054"/>
    </source>
</evidence>
<keyword evidence="10" id="KW-1185">Reference proteome</keyword>
<dbReference type="Pfam" id="PF05670">
    <property type="entry name" value="NFACT-R_1"/>
    <property type="match status" value="1"/>
</dbReference>
<feature type="region of interest" description="Disordered" evidence="6">
    <location>
        <begin position="738"/>
        <end position="791"/>
    </location>
</feature>
<feature type="domain" description="NFACT protein C-terminal" evidence="8">
    <location>
        <begin position="811"/>
        <end position="874"/>
    </location>
</feature>
<reference evidence="10" key="2">
    <citation type="journal article" date="2016" name="Sci. Rep.">
        <title>Dictyocaulus viviparus genome, variome and transcriptome elucidate lungworm biology and support future intervention.</title>
        <authorList>
            <person name="McNulty S.N."/>
            <person name="Strube C."/>
            <person name="Rosa B.A."/>
            <person name="Martin J.C."/>
            <person name="Tyagi R."/>
            <person name="Choi Y.J."/>
            <person name="Wang Q."/>
            <person name="Hallsworth Pepin K."/>
            <person name="Zhang X."/>
            <person name="Ozersky P."/>
            <person name="Wilson R.K."/>
            <person name="Sternberg P.W."/>
            <person name="Gasser R.B."/>
            <person name="Mitreva M."/>
        </authorList>
    </citation>
    <scope>NUCLEOTIDE SEQUENCE [LARGE SCALE GENOMIC DNA]</scope>
    <source>
        <strain evidence="10">HannoverDv2000</strain>
    </source>
</reference>
<evidence type="ECO:0000256" key="2">
    <source>
        <dbReference type="ARBA" id="ARBA00008318"/>
    </source>
</evidence>
<evidence type="ECO:0000313" key="10">
    <source>
        <dbReference type="Proteomes" id="UP000053766"/>
    </source>
</evidence>
<evidence type="ECO:0008006" key="11">
    <source>
        <dbReference type="Google" id="ProtNLM"/>
    </source>
</evidence>
<reference evidence="9 10" key="1">
    <citation type="submission" date="2013-11" db="EMBL/GenBank/DDBJ databases">
        <title>Draft genome of the bovine lungworm Dictyocaulus viviparus.</title>
        <authorList>
            <person name="Mitreva M."/>
        </authorList>
    </citation>
    <scope>NUCLEOTIDE SEQUENCE [LARGE SCALE GENOMIC DNA]</scope>
    <source>
        <strain evidence="9 10">HannoverDv2000</strain>
    </source>
</reference>
<dbReference type="PANTHER" id="PTHR15239:SF6">
    <property type="entry name" value="RIBOSOME QUALITY CONTROL COMPLEX SUBUNIT NEMF"/>
    <property type="match status" value="1"/>
</dbReference>
<dbReference type="Pfam" id="PF11923">
    <property type="entry name" value="NFACT-C"/>
    <property type="match status" value="1"/>
</dbReference>
<evidence type="ECO:0000256" key="5">
    <source>
        <dbReference type="SAM" id="Coils"/>
    </source>
</evidence>
<dbReference type="InterPro" id="IPR021846">
    <property type="entry name" value="NFACT-C"/>
</dbReference>
<keyword evidence="3" id="KW-0963">Cytoplasm</keyword>
<comment type="similarity">
    <text evidence="2">Belongs to the NEMF family.</text>
</comment>
<feature type="region of interest" description="Disordered" evidence="6">
    <location>
        <begin position="589"/>
        <end position="608"/>
    </location>
</feature>
<dbReference type="GO" id="GO:0005737">
    <property type="term" value="C:cytoplasm"/>
    <property type="evidence" value="ECO:0007669"/>
    <property type="project" value="UniProtKB-SubCell"/>
</dbReference>
<dbReference type="GO" id="GO:0000049">
    <property type="term" value="F:tRNA binding"/>
    <property type="evidence" value="ECO:0007669"/>
    <property type="project" value="TreeGrafter"/>
</dbReference>
<gene>
    <name evidence="9" type="ORF">DICVIV_12677</name>
</gene>
<dbReference type="InterPro" id="IPR051608">
    <property type="entry name" value="RQC_Subunit_NEMF"/>
</dbReference>
<evidence type="ECO:0000256" key="1">
    <source>
        <dbReference type="ARBA" id="ARBA00004496"/>
    </source>
</evidence>
<dbReference type="GO" id="GO:0043023">
    <property type="term" value="F:ribosomal large subunit binding"/>
    <property type="evidence" value="ECO:0007669"/>
    <property type="project" value="TreeGrafter"/>
</dbReference>
<dbReference type="GO" id="GO:1990112">
    <property type="term" value="C:RQC complex"/>
    <property type="evidence" value="ECO:0007669"/>
    <property type="project" value="TreeGrafter"/>
</dbReference>
<sequence length="907" mass="102187">MKYRFTALDVSAAVNDLKILEGARIINVYDINHKTYIMKLSRLCKINQVGVDRIVDMQIDSDERCFHVILELYDRGNIVLTDKFYTILNILRPRTEKDTDVKLVVKERYPLPPPPVVPPLPSTEEIMQTLTNCDQKLPLKRAVVSPGIYSGVLIEHALIVEGLDPDLKVDAVENKSLCASHIVSAITNALKITEEVQSGHSLGYILYKVEKRSDGNDVETLLEYHPYLFAQLEKGLYKKYNSFCEAVDAFYAVQSSQKQQQDALKVEKEALKKLENVKMDQSRRLVELEENRNRNMNMANLIIFNQDLVDSAINIISTAIAQKASWYQISEMHRKAVENNDPIATAIVKLDLENNRILMRLSDEDSNSYDVPIDVSMTAFNNSRKLYQGMKAAAEKIIRTEAAAEKAIRNAEVKTHNAIKQVHVRVDTAKHRKELWFEKFIWFISSDSYMVIVGRDAQQNELLVKRYLRAEDIYVHADAHGAASVVIRNKKGGGLIPPRTMTEAAQMAVCFSSSWSCHIVSAAWWVYAHQVSKIAPSGEYLVQGGFMIRGKKNFLPCSPLLLGFGILFRIDDVSVNLESVDEGTADIDEVSKSGTTTNGATGDDYPDIHLDVPSTRCHEDASEEYSVIDFGVQGRKKKDTVIKEKVTQQYLERKNEEQQKAIFTKKREKYRRRKMEKIRKKYRDQDDDEREMRLALLGSKGKSKAEPSINISGPSLNGSNTKNKPINASTEEIKNEVDESHIDGEVPIFNVEKHSNIDSVQDKDADDTGIPPTNSTQMSQPSLDDEYSKEDQIADDDIESKETAVAEDTEGLISQLVSDPLPDDVLLCALAMVGPYQAFSKFKYKAKITPGTSKKGKAGKAALDLFLRMKHGDNREQVLIRTLVGDENTFRNIPKGSRILAPHLHAK</sequence>
<feature type="coiled-coil region" evidence="5">
    <location>
        <begin position="257"/>
        <end position="291"/>
    </location>
</feature>
<evidence type="ECO:0000256" key="3">
    <source>
        <dbReference type="ARBA" id="ARBA00022490"/>
    </source>
</evidence>
<keyword evidence="4 5" id="KW-0175">Coiled coil</keyword>
<comment type="subcellular location">
    <subcellularLocation>
        <location evidence="1">Cytoplasm</location>
    </subcellularLocation>
</comment>
<dbReference type="GO" id="GO:1990116">
    <property type="term" value="P:ribosome-associated ubiquitin-dependent protein catabolic process"/>
    <property type="evidence" value="ECO:0007669"/>
    <property type="project" value="TreeGrafter"/>
</dbReference>
<evidence type="ECO:0000259" key="8">
    <source>
        <dbReference type="Pfam" id="PF11923"/>
    </source>
</evidence>
<dbReference type="Proteomes" id="UP000053766">
    <property type="component" value="Unassembled WGS sequence"/>
</dbReference>
<organism evidence="9 10">
    <name type="scientific">Dictyocaulus viviparus</name>
    <name type="common">Bovine lungworm</name>
    <dbReference type="NCBI Taxonomy" id="29172"/>
    <lineage>
        <taxon>Eukaryota</taxon>
        <taxon>Metazoa</taxon>
        <taxon>Ecdysozoa</taxon>
        <taxon>Nematoda</taxon>
        <taxon>Chromadorea</taxon>
        <taxon>Rhabditida</taxon>
        <taxon>Rhabditina</taxon>
        <taxon>Rhabditomorpha</taxon>
        <taxon>Strongyloidea</taxon>
        <taxon>Metastrongylidae</taxon>
        <taxon>Dictyocaulus</taxon>
    </lineage>
</organism>
<name>A0A0D8XC55_DICVI</name>
<dbReference type="AlphaFoldDB" id="A0A0D8XC55"/>
<evidence type="ECO:0000256" key="6">
    <source>
        <dbReference type="SAM" id="MobiDB-lite"/>
    </source>
</evidence>
<dbReference type="InterPro" id="IPR008532">
    <property type="entry name" value="NFACT_RNA-bd"/>
</dbReference>